<reference evidence="3 4" key="1">
    <citation type="submission" date="2014-06" db="EMBL/GenBank/DDBJ databases">
        <authorList>
            <person name="Swart Estienne"/>
        </authorList>
    </citation>
    <scope>NUCLEOTIDE SEQUENCE [LARGE SCALE GENOMIC DNA]</scope>
    <source>
        <strain evidence="3 4">130c</strain>
    </source>
</reference>
<keyword evidence="1" id="KW-0175">Coiled coil</keyword>
<feature type="compositionally biased region" description="Polar residues" evidence="2">
    <location>
        <begin position="468"/>
        <end position="478"/>
    </location>
</feature>
<gene>
    <name evidence="3" type="primary">Contig19762.g20962</name>
    <name evidence="3" type="ORF">STYLEM_19128</name>
</gene>
<name>A0A078B8W5_STYLE</name>
<feature type="region of interest" description="Disordered" evidence="2">
    <location>
        <begin position="427"/>
        <end position="447"/>
    </location>
</feature>
<dbReference type="Proteomes" id="UP000039865">
    <property type="component" value="Unassembled WGS sequence"/>
</dbReference>
<evidence type="ECO:0000256" key="2">
    <source>
        <dbReference type="SAM" id="MobiDB-lite"/>
    </source>
</evidence>
<evidence type="ECO:0000313" key="4">
    <source>
        <dbReference type="Proteomes" id="UP000039865"/>
    </source>
</evidence>
<evidence type="ECO:0000256" key="1">
    <source>
        <dbReference type="SAM" id="Coils"/>
    </source>
</evidence>
<sequence length="539" mass="62605">MVVNRQQLIKPVLSKKNNTHYDNLQDLLPKTPSGAFDRELIKTHRVFDNNSIIEQSEIKKLDYRFLQAGLSDKKSKNSINDKEVELLVLLSKLKQLKRDPFMCQNKTQFLINLQDQALKAFDIILDFEDLQFKEHLRIIRGIISMLVFEDKLKLPNFLKDEIFESDLNLESSPQVCYFELYEKSMRAYKKSIKECKKLQIREEFKVSQLEAKMEINDKSYKKLLDDFNRLSSGPNKVIDDGLTEIIDQEDDFRKMETKFYKKKIALRECKAEFIKLIIDHKALKEKFEKLEKEYTEKENVYAQGFQNYNNALFLLKQSQEKIAQLTQYSNNLEDENSKLLIRGSISFSELTPRFSKMKELFKEHKIKEPTAKMCRDGSKHPRHVSSAQYVECLFQELDEKRAKVRELKKQVNDQKIAHEREKASLSSAYLNGGSTNFQTPGNQGGHRQSVILKRQIRPLKSLATNLVNNTDNSSQEEAASNGAPASPKRSQKKSQVQNTLSSPNIILDDQSKRVLFSDALHDTQIKDNDSVMLEIISEK</sequence>
<accession>A0A078B8W5</accession>
<feature type="coiled-coil region" evidence="1">
    <location>
        <begin position="390"/>
        <end position="417"/>
    </location>
</feature>
<dbReference type="EMBL" id="CCKQ01018050">
    <property type="protein sequence ID" value="CDW89988.1"/>
    <property type="molecule type" value="Genomic_DNA"/>
</dbReference>
<evidence type="ECO:0000313" key="3">
    <source>
        <dbReference type="EMBL" id="CDW89988.1"/>
    </source>
</evidence>
<keyword evidence="4" id="KW-1185">Reference proteome</keyword>
<dbReference type="AlphaFoldDB" id="A0A078B8W5"/>
<protein>
    <submittedName>
        <fullName evidence="3">Uncharacterized protein</fullName>
    </submittedName>
</protein>
<feature type="compositionally biased region" description="Polar residues" evidence="2">
    <location>
        <begin position="493"/>
        <end position="504"/>
    </location>
</feature>
<feature type="region of interest" description="Disordered" evidence="2">
    <location>
        <begin position="468"/>
        <end position="504"/>
    </location>
</feature>
<feature type="compositionally biased region" description="Polar residues" evidence="2">
    <location>
        <begin position="427"/>
        <end position="441"/>
    </location>
</feature>
<proteinExistence type="predicted"/>
<feature type="coiled-coil region" evidence="1">
    <location>
        <begin position="273"/>
        <end position="335"/>
    </location>
</feature>
<organism evidence="3 4">
    <name type="scientific">Stylonychia lemnae</name>
    <name type="common">Ciliate</name>
    <dbReference type="NCBI Taxonomy" id="5949"/>
    <lineage>
        <taxon>Eukaryota</taxon>
        <taxon>Sar</taxon>
        <taxon>Alveolata</taxon>
        <taxon>Ciliophora</taxon>
        <taxon>Intramacronucleata</taxon>
        <taxon>Spirotrichea</taxon>
        <taxon>Stichotrichia</taxon>
        <taxon>Sporadotrichida</taxon>
        <taxon>Oxytrichidae</taxon>
        <taxon>Stylonychinae</taxon>
        <taxon>Stylonychia</taxon>
    </lineage>
</organism>
<dbReference type="InParanoid" id="A0A078B8W5"/>